<evidence type="ECO:0000256" key="1">
    <source>
        <dbReference type="SAM" id="Phobius"/>
    </source>
</evidence>
<keyword evidence="1" id="KW-0472">Membrane</keyword>
<name>A0AAW1L3G4_POPJA</name>
<dbReference type="Proteomes" id="UP001458880">
    <property type="component" value="Unassembled WGS sequence"/>
</dbReference>
<reference evidence="2 3" key="1">
    <citation type="journal article" date="2024" name="BMC Genomics">
        <title>De novo assembly and annotation of Popillia japonica's genome with initial clues to its potential as an invasive pest.</title>
        <authorList>
            <person name="Cucini C."/>
            <person name="Boschi S."/>
            <person name="Funari R."/>
            <person name="Cardaioli E."/>
            <person name="Iannotti N."/>
            <person name="Marturano G."/>
            <person name="Paoli F."/>
            <person name="Bruttini M."/>
            <person name="Carapelli A."/>
            <person name="Frati F."/>
            <person name="Nardi F."/>
        </authorList>
    </citation>
    <scope>NUCLEOTIDE SEQUENCE [LARGE SCALE GENOMIC DNA]</scope>
    <source>
        <strain evidence="2">DMR45628</strain>
    </source>
</reference>
<gene>
    <name evidence="2" type="ORF">QE152_g19076</name>
</gene>
<evidence type="ECO:0000313" key="2">
    <source>
        <dbReference type="EMBL" id="KAK9727596.1"/>
    </source>
</evidence>
<sequence>MVVNVSPMVPAPFDTGKYDIVYRFILIILCNYMAFSSIGLDTLYLTLLSLCVAQLNILDGQLLEAVNDVAVKVKSKEVMRQKCHAALRETVRLHEGIIR</sequence>
<organism evidence="2 3">
    <name type="scientific">Popillia japonica</name>
    <name type="common">Japanese beetle</name>
    <dbReference type="NCBI Taxonomy" id="7064"/>
    <lineage>
        <taxon>Eukaryota</taxon>
        <taxon>Metazoa</taxon>
        <taxon>Ecdysozoa</taxon>
        <taxon>Arthropoda</taxon>
        <taxon>Hexapoda</taxon>
        <taxon>Insecta</taxon>
        <taxon>Pterygota</taxon>
        <taxon>Neoptera</taxon>
        <taxon>Endopterygota</taxon>
        <taxon>Coleoptera</taxon>
        <taxon>Polyphaga</taxon>
        <taxon>Scarabaeiformia</taxon>
        <taxon>Scarabaeidae</taxon>
        <taxon>Rutelinae</taxon>
        <taxon>Popillia</taxon>
    </lineage>
</organism>
<keyword evidence="1" id="KW-0812">Transmembrane</keyword>
<evidence type="ECO:0000313" key="3">
    <source>
        <dbReference type="Proteomes" id="UP001458880"/>
    </source>
</evidence>
<accession>A0AAW1L3G4</accession>
<dbReference type="AlphaFoldDB" id="A0AAW1L3G4"/>
<protein>
    <submittedName>
        <fullName evidence="2">Uncharacterized protein</fullName>
    </submittedName>
</protein>
<dbReference type="EMBL" id="JASPKY010000177">
    <property type="protein sequence ID" value="KAK9727596.1"/>
    <property type="molecule type" value="Genomic_DNA"/>
</dbReference>
<keyword evidence="1" id="KW-1133">Transmembrane helix</keyword>
<keyword evidence="3" id="KW-1185">Reference proteome</keyword>
<feature type="transmembrane region" description="Helical" evidence="1">
    <location>
        <begin position="20"/>
        <end position="40"/>
    </location>
</feature>
<proteinExistence type="predicted"/>
<comment type="caution">
    <text evidence="2">The sequence shown here is derived from an EMBL/GenBank/DDBJ whole genome shotgun (WGS) entry which is preliminary data.</text>
</comment>